<name>A0ABS1F5V7_9PROT</name>
<evidence type="ECO:0000313" key="3">
    <source>
        <dbReference type="Proteomes" id="UP000652760"/>
    </source>
</evidence>
<sequence>MDFGPTPPVDRHKSKEIFDEGCLHAVDGDGSRRAPGFHRRFDARAPARRHPGADARSGQLPSDDEQPAFGQLLMMKADTLFDIEDYEAFLPVYEHCLSQIDPPGIRGNCELAKGLAKKRKGFFSRLFP</sequence>
<evidence type="ECO:0000256" key="1">
    <source>
        <dbReference type="SAM" id="MobiDB-lite"/>
    </source>
</evidence>
<dbReference type="Proteomes" id="UP000652760">
    <property type="component" value="Unassembled WGS sequence"/>
</dbReference>
<protein>
    <submittedName>
        <fullName evidence="2">Uncharacterized protein</fullName>
    </submittedName>
</protein>
<keyword evidence="3" id="KW-1185">Reference proteome</keyword>
<dbReference type="RefSeq" id="WP_200194319.1">
    <property type="nucleotide sequence ID" value="NZ_JAENHM010000044.1"/>
</dbReference>
<proteinExistence type="predicted"/>
<feature type="region of interest" description="Disordered" evidence="1">
    <location>
        <begin position="43"/>
        <end position="66"/>
    </location>
</feature>
<evidence type="ECO:0000313" key="2">
    <source>
        <dbReference type="EMBL" id="MBK1838753.1"/>
    </source>
</evidence>
<organism evidence="2 3">
    <name type="scientific">Azospirillum endophyticum</name>
    <dbReference type="NCBI Taxonomy" id="2800326"/>
    <lineage>
        <taxon>Bacteria</taxon>
        <taxon>Pseudomonadati</taxon>
        <taxon>Pseudomonadota</taxon>
        <taxon>Alphaproteobacteria</taxon>
        <taxon>Rhodospirillales</taxon>
        <taxon>Azospirillaceae</taxon>
        <taxon>Azospirillum</taxon>
    </lineage>
</organism>
<reference evidence="3" key="1">
    <citation type="submission" date="2021-01" db="EMBL/GenBank/DDBJ databases">
        <title>Genome public.</title>
        <authorList>
            <person name="Liu C."/>
            <person name="Sun Q."/>
        </authorList>
    </citation>
    <scope>NUCLEOTIDE SEQUENCE [LARGE SCALE GENOMIC DNA]</scope>
    <source>
        <strain evidence="3">YIM B02556</strain>
    </source>
</reference>
<comment type="caution">
    <text evidence="2">The sequence shown here is derived from an EMBL/GenBank/DDBJ whole genome shotgun (WGS) entry which is preliminary data.</text>
</comment>
<accession>A0ABS1F5V7</accession>
<dbReference type="EMBL" id="JAENHM010000044">
    <property type="protein sequence ID" value="MBK1838753.1"/>
    <property type="molecule type" value="Genomic_DNA"/>
</dbReference>
<gene>
    <name evidence="2" type="ORF">JHL17_15140</name>
</gene>